<dbReference type="Gene3D" id="3.40.190.10">
    <property type="entry name" value="Periplasmic binding protein-like II"/>
    <property type="match status" value="1"/>
</dbReference>
<keyword evidence="3" id="KW-0813">Transport</keyword>
<dbReference type="SUPFAM" id="SSF53850">
    <property type="entry name" value="Periplasmic binding protein-like II"/>
    <property type="match status" value="1"/>
</dbReference>
<dbReference type="Gene3D" id="3.10.105.10">
    <property type="entry name" value="Dipeptide-binding Protein, Domain 3"/>
    <property type="match status" value="1"/>
</dbReference>
<dbReference type="Proteomes" id="UP000638263">
    <property type="component" value="Unassembled WGS sequence"/>
</dbReference>
<protein>
    <recommendedName>
        <fullName evidence="5">Solute-binding protein family 5 domain-containing protein</fullName>
    </recommendedName>
</protein>
<dbReference type="InterPro" id="IPR039424">
    <property type="entry name" value="SBP_5"/>
</dbReference>
<feature type="domain" description="Solute-binding protein family 5" evidence="5">
    <location>
        <begin position="125"/>
        <end position="461"/>
    </location>
</feature>
<evidence type="ECO:0000259" key="5">
    <source>
        <dbReference type="Pfam" id="PF00496"/>
    </source>
</evidence>
<dbReference type="PROSITE" id="PS51257">
    <property type="entry name" value="PROKAR_LIPOPROTEIN"/>
    <property type="match status" value="1"/>
</dbReference>
<dbReference type="EMBL" id="BMMH01000002">
    <property type="protein sequence ID" value="GGK99039.1"/>
    <property type="molecule type" value="Genomic_DNA"/>
</dbReference>
<comment type="caution">
    <text evidence="6">The sequence shown here is derived from an EMBL/GenBank/DDBJ whole genome shotgun (WGS) entry which is preliminary data.</text>
</comment>
<evidence type="ECO:0000256" key="2">
    <source>
        <dbReference type="ARBA" id="ARBA00005695"/>
    </source>
</evidence>
<dbReference type="GO" id="GO:0030313">
    <property type="term" value="C:cell envelope"/>
    <property type="evidence" value="ECO:0007669"/>
    <property type="project" value="UniProtKB-SubCell"/>
</dbReference>
<dbReference type="InterPro" id="IPR000914">
    <property type="entry name" value="SBP_5_dom"/>
</dbReference>
<evidence type="ECO:0000256" key="4">
    <source>
        <dbReference type="ARBA" id="ARBA00022729"/>
    </source>
</evidence>
<comment type="subcellular location">
    <subcellularLocation>
        <location evidence="1">Cell envelope</location>
    </subcellularLocation>
</comment>
<dbReference type="GO" id="GO:1904680">
    <property type="term" value="F:peptide transmembrane transporter activity"/>
    <property type="evidence" value="ECO:0007669"/>
    <property type="project" value="TreeGrafter"/>
</dbReference>
<organism evidence="6 7">
    <name type="scientific">Nocardia jinanensis</name>
    <dbReference type="NCBI Taxonomy" id="382504"/>
    <lineage>
        <taxon>Bacteria</taxon>
        <taxon>Bacillati</taxon>
        <taxon>Actinomycetota</taxon>
        <taxon>Actinomycetes</taxon>
        <taxon>Mycobacteriales</taxon>
        <taxon>Nocardiaceae</taxon>
        <taxon>Nocardia</taxon>
    </lineage>
</organism>
<keyword evidence="7" id="KW-1185">Reference proteome</keyword>
<dbReference type="GO" id="GO:0015833">
    <property type="term" value="P:peptide transport"/>
    <property type="evidence" value="ECO:0007669"/>
    <property type="project" value="TreeGrafter"/>
</dbReference>
<comment type="similarity">
    <text evidence="2">Belongs to the bacterial solute-binding protein 5 family.</text>
</comment>
<gene>
    <name evidence="6" type="ORF">GCM10011588_12070</name>
</gene>
<evidence type="ECO:0000313" key="6">
    <source>
        <dbReference type="EMBL" id="GGK99039.1"/>
    </source>
</evidence>
<evidence type="ECO:0000256" key="3">
    <source>
        <dbReference type="ARBA" id="ARBA00022448"/>
    </source>
</evidence>
<dbReference type="PANTHER" id="PTHR30290">
    <property type="entry name" value="PERIPLASMIC BINDING COMPONENT OF ABC TRANSPORTER"/>
    <property type="match status" value="1"/>
</dbReference>
<name>A0A917RAU4_9NOCA</name>
<proteinExistence type="inferred from homology"/>
<evidence type="ECO:0000313" key="7">
    <source>
        <dbReference type="Proteomes" id="UP000638263"/>
    </source>
</evidence>
<reference evidence="6" key="1">
    <citation type="journal article" date="2014" name="Int. J. Syst. Evol. Microbiol.">
        <title>Complete genome sequence of Corynebacterium casei LMG S-19264T (=DSM 44701T), isolated from a smear-ripened cheese.</title>
        <authorList>
            <consortium name="US DOE Joint Genome Institute (JGI-PGF)"/>
            <person name="Walter F."/>
            <person name="Albersmeier A."/>
            <person name="Kalinowski J."/>
            <person name="Ruckert C."/>
        </authorList>
    </citation>
    <scope>NUCLEOTIDE SEQUENCE</scope>
    <source>
        <strain evidence="6">CGMCC 4.3508</strain>
    </source>
</reference>
<dbReference type="Pfam" id="PF00496">
    <property type="entry name" value="SBP_bac_5"/>
    <property type="match status" value="1"/>
</dbReference>
<evidence type="ECO:0000256" key="1">
    <source>
        <dbReference type="ARBA" id="ARBA00004196"/>
    </source>
</evidence>
<reference evidence="6" key="2">
    <citation type="submission" date="2020-09" db="EMBL/GenBank/DDBJ databases">
        <authorList>
            <person name="Sun Q."/>
            <person name="Zhou Y."/>
        </authorList>
    </citation>
    <scope>NUCLEOTIDE SEQUENCE</scope>
    <source>
        <strain evidence="6">CGMCC 4.3508</strain>
    </source>
</reference>
<sequence>MTGSRGPGRTGSRPARTAELCAAVLTCLTLVAGCGRAQVTATDAELVIAVPTISATADTQNLSSGLTAINGLVQYTRGLLEFAPLASDATGFGSLTDAFSSSLASSVRLTAEGPVFTLADVRAPSGNRLSPDDVVYTYKRNLALKDGIGKSLLLQAGVDLGNPVTVLGPDEVRVNATNRLYGLPVSFYTLAILDSRTVQEHATAADPWAQTWMSTHSATYAPYQVSEFRPGQRLALTANPNWPVTPPYSRLTLVPSAAPAQLVGTSSVDAGYWLPTAQAHLLADQQRASVDSVPTLSQDLLSLDQSFPPFADERVRQAMSLTIDRAALLRGPYFGFGSPSRGHITTSLPVMDGFTGAHVTYDLAQAKALMAASGFPDGFAMNLTINAGTSRSVDVQSVAVALKSMLADVGIDVTIQNVANPAEFKSGRTGRSYHAYLWSTGPTIPDAVYGLDNAYASDGGANYVKAADAPLDADLAEAVAAATGSAEQDAAAQAALTRLDELMPSIPLVDTDDVYATTPGICGIAPSARGTVDAATLTPCT</sequence>
<keyword evidence="4" id="KW-0732">Signal</keyword>
<dbReference type="AlphaFoldDB" id="A0A917RAU4"/>
<accession>A0A917RAU4</accession>
<dbReference type="PANTHER" id="PTHR30290:SF10">
    <property type="entry name" value="PERIPLASMIC OLIGOPEPTIDE-BINDING PROTEIN-RELATED"/>
    <property type="match status" value="1"/>
</dbReference>
<dbReference type="RefSeq" id="WP_062997076.1">
    <property type="nucleotide sequence ID" value="NZ_BMMH01000002.1"/>
</dbReference>